<dbReference type="InterPro" id="IPR025295">
    <property type="entry name" value="eCIS_core_dom"/>
</dbReference>
<organism evidence="3 4">
    <name type="scientific">Labedaea rhizosphaerae</name>
    <dbReference type="NCBI Taxonomy" id="598644"/>
    <lineage>
        <taxon>Bacteria</taxon>
        <taxon>Bacillati</taxon>
        <taxon>Actinomycetota</taxon>
        <taxon>Actinomycetes</taxon>
        <taxon>Pseudonocardiales</taxon>
        <taxon>Pseudonocardiaceae</taxon>
        <taxon>Labedaea</taxon>
    </lineage>
</organism>
<gene>
    <name evidence="3" type="ORF">EV186_102616</name>
</gene>
<feature type="region of interest" description="Disordered" evidence="1">
    <location>
        <begin position="1181"/>
        <end position="1205"/>
    </location>
</feature>
<evidence type="ECO:0000259" key="2">
    <source>
        <dbReference type="Pfam" id="PF13699"/>
    </source>
</evidence>
<evidence type="ECO:0000313" key="3">
    <source>
        <dbReference type="EMBL" id="TDQ00750.1"/>
    </source>
</evidence>
<keyword evidence="4" id="KW-1185">Reference proteome</keyword>
<feature type="compositionally biased region" description="Polar residues" evidence="1">
    <location>
        <begin position="188"/>
        <end position="197"/>
    </location>
</feature>
<feature type="domain" description="eCIS core" evidence="2">
    <location>
        <begin position="107"/>
        <end position="184"/>
    </location>
</feature>
<reference evidence="3 4" key="1">
    <citation type="submission" date="2019-03" db="EMBL/GenBank/DDBJ databases">
        <title>Genomic Encyclopedia of Type Strains, Phase IV (KMG-IV): sequencing the most valuable type-strain genomes for metagenomic binning, comparative biology and taxonomic classification.</title>
        <authorList>
            <person name="Goeker M."/>
        </authorList>
    </citation>
    <scope>NUCLEOTIDE SEQUENCE [LARGE SCALE GENOMIC DNA]</scope>
    <source>
        <strain evidence="3 4">DSM 45361</strain>
    </source>
</reference>
<dbReference type="SUPFAM" id="SSF48371">
    <property type="entry name" value="ARM repeat"/>
    <property type="match status" value="1"/>
</dbReference>
<dbReference type="AlphaFoldDB" id="A0A4R6SGV4"/>
<dbReference type="OrthoDB" id="9153660at2"/>
<dbReference type="Pfam" id="PF13699">
    <property type="entry name" value="eCIS_core"/>
    <property type="match status" value="1"/>
</dbReference>
<evidence type="ECO:0000256" key="1">
    <source>
        <dbReference type="SAM" id="MobiDB-lite"/>
    </source>
</evidence>
<comment type="caution">
    <text evidence="3">The sequence shown here is derived from an EMBL/GenBank/DDBJ whole genome shotgun (WGS) entry which is preliminary data.</text>
</comment>
<dbReference type="EMBL" id="SNXZ01000002">
    <property type="protein sequence ID" value="TDQ00750.1"/>
    <property type="molecule type" value="Genomic_DNA"/>
</dbReference>
<feature type="region of interest" description="Disordered" evidence="1">
    <location>
        <begin position="181"/>
        <end position="203"/>
    </location>
</feature>
<dbReference type="Proteomes" id="UP000295444">
    <property type="component" value="Unassembled WGS sequence"/>
</dbReference>
<dbReference type="InterPro" id="IPR016024">
    <property type="entry name" value="ARM-type_fold"/>
</dbReference>
<feature type="region of interest" description="Disordered" evidence="1">
    <location>
        <begin position="1"/>
        <end position="26"/>
    </location>
</feature>
<protein>
    <submittedName>
        <fullName evidence="3">Uncharacterized protein DUF4157</fullName>
    </submittedName>
</protein>
<feature type="compositionally biased region" description="Basic and acidic residues" evidence="1">
    <location>
        <begin position="1"/>
        <end position="11"/>
    </location>
</feature>
<feature type="region of interest" description="Disordered" evidence="1">
    <location>
        <begin position="84"/>
        <end position="103"/>
    </location>
</feature>
<proteinExistence type="predicted"/>
<evidence type="ECO:0000313" key="4">
    <source>
        <dbReference type="Proteomes" id="UP000295444"/>
    </source>
</evidence>
<sequence length="1271" mass="136168">MGDAGVREEPVARQQVRAPVSVAEPEVARAPETSLGLGNAAMGRLLSSGGPSFAAAAQGQPNVLGQPGVLAGGNRAVQRAIRRAGDGSGQAPEGFAGRLSSAEAGMPLPDQARETLEESFGTPLTDVRLHVGGTSADLAADVGARAFTVGQDIYFGQGEYAPDSPSGYELLAHEVTHTLQQGGGGLASATTVSSPSDPSEREAVSVARQVSADRGRPIPVPNSAAPPVVARDVSATDLIPDSILNGIRTTLSVVPGYTLLTQIVGKDLITDQPVAASNEQLLESLLTFGPFGAGVAPVLRGMKVIGEIVSLVTGGLAEHNLTLARIGHDVEAAWDEVSVTKGIDGNAAIVRRYVDAILRDVTAFVGSLVDKVLEMVRAAVAEVAEPHLETPEIKPVWDLARKVLHHDPLRGTDVDAPTVEILGDFLRLIGQEQVLAQMTERGTLQQTADWLDTQFATFSSITGELMALFRDAWAAIQPQNLPHLLDTLPQLAERAFALVRRIGAFASTVIGKVLEIIKKSLLGWLSENAHRMPGFHLMTVIIERNPFTGEAVPRTPENLIKGFITLMPNGEATYNQLAESGVIADAAGRITAAMTRLGISWDMVTGTFHAVWDMLTLNDLLAPAAAFERVLAKVGEPLGRILEFVTEVVKVVIELILKLMNFPSDLVGSIINNAMAAIEDIKKDPVAFLQNMLQALKAGFTGFFDEILQFLMSGLASWLFRGLGPLGITAPPDFTLKSILDLVLQVLGVTVDTLWQKLGKKIGPEKAAKLRAGVGALGEAWAFIKDVQEGGVAAVWHHLVDKLTGLWDMLLQTAEQWIMTQIIEKVTAKLISMLDPTGVMAVVNSFIAFFKAIQSAIDYLRDILQIVNEYVTTFAQVAAGNVAPGAEKIKQGLGHAVPVAIGFLANQVGLGNVPEKVVEIIGGLRQLIDEALDWLFDKAFELGGAALNALGLGGDKAAEPAQAQPAIDLHVHFDIEGHDHQIFVDPKGELMVASEPQPVTNLEHLRTLLGQYRALPPETPIEPRKALVDQMVALIKSDPELVAQLNEGEQIDQLCAEADIGFDAAVKELNALKDEDKETSKTFAVGKGYTAKSGWGSDDTESENYDPQRLAIVVSTISAQYQQMKITQKVIAEHPEILPTDAEIDAAFDAIARTGSPPPRQDYDVPRDIKPAVDKAWAEGMQAAKNQQKRQTSRAGSNDQGVMGRYGHSHAERQVWEMTQATAIGVSQKVCGRCRPEFKANADAAKKIIVIKDGAGQYLVFRPGKDPAYRK</sequence>
<name>A0A4R6SGV4_LABRH</name>
<accession>A0A4R6SGV4</accession>